<feature type="domain" description="Flagellar hook-associated protein 2 C-terminal" evidence="8">
    <location>
        <begin position="260"/>
        <end position="431"/>
    </location>
</feature>
<dbReference type="GO" id="GO:0005576">
    <property type="term" value="C:extracellular region"/>
    <property type="evidence" value="ECO:0007669"/>
    <property type="project" value="UniProtKB-SubCell"/>
</dbReference>
<dbReference type="PATRIC" id="fig|857265.3.peg.2613"/>
<evidence type="ECO:0000256" key="3">
    <source>
        <dbReference type="ARBA" id="ARBA00023054"/>
    </source>
</evidence>
<dbReference type="PANTHER" id="PTHR30288">
    <property type="entry name" value="FLAGELLAR CAP/ASSEMBLY PROTEIN FLID"/>
    <property type="match status" value="1"/>
</dbReference>
<evidence type="ECO:0000256" key="4">
    <source>
        <dbReference type="ARBA" id="ARBA00023143"/>
    </source>
</evidence>
<dbReference type="Pfam" id="PF02465">
    <property type="entry name" value="FliD_N"/>
    <property type="match status" value="1"/>
</dbReference>
<evidence type="ECO:0000313" key="9">
    <source>
        <dbReference type="EMBL" id="KPC52702.1"/>
    </source>
</evidence>
<name>A0A0N0GNE5_9NEIS</name>
<dbReference type="Pfam" id="PF07195">
    <property type="entry name" value="FliD_C"/>
    <property type="match status" value="2"/>
</dbReference>
<dbReference type="PANTHER" id="PTHR30288:SF0">
    <property type="entry name" value="FLAGELLAR HOOK-ASSOCIATED PROTEIN 2"/>
    <property type="match status" value="1"/>
</dbReference>
<accession>A0A0N0GNE5</accession>
<keyword evidence="4 5" id="KW-0975">Bacterial flagellum</keyword>
<evidence type="ECO:0000256" key="1">
    <source>
        <dbReference type="ARBA" id="ARBA00009764"/>
    </source>
</evidence>
<sequence length="711" mass="71173">MTSSVSSSSPTPTPTPSTTTSSGLSSSSNLGAITSMGIGSGIDVSGIISQLMAVEQQPLTVLQKKEASYQAQVSALGTLQSSMSDFQTAVKALSDPTKLQTTTATLGNTSVGTATADSTAQVSSHSLSVSSLASNQVLASARYTNTTDPVGTGSLTIAFGSYDSTKGFTANTSASSFTVNIDSSNNNIFGVRDAINSANKGVTASVINDGTGFRLVMSSNNTGASNSLKITSSDTTGTGLSKLTYDPASTTNTVSQTQAASDASFSVDGVAITKASNTVSDVIPGVTLNLTGTTGTTPTTLTVGVNTDDLVKKVQAMVDAYNSTMDQLNTLTGYDATTGASGILNGQTSLNSIKTSLRAVFNQSLGTTNSIQSLYDVGLSFGTGSVSSTGTVTQDASKAGVLNLDTTKLKAAITANPTALAGLFATAGSTSKPGAVTFKASSSQTQPGTYPIFVSKAATQGSVSGPALDSSTGFPVTIDSNNASFSVGLDGVQSGEIKLTEGAVYNSAADLAAAMQTAINNDSQLKAAGVSASVAYDTTTGAMKFTSNSFGSTSNIQVNGTSPNSASIGLGYTAVSTGSDAVATIGGQPAKAVGNVLTGTGAAAGMIVTLSGGSVGDMGTVSFSQGFAYRLNAAITSMSSTTGVFTTVTAALNKSITGMQTQEAQMQTRLTSIQANYVTQFTAMDTLIGQLKSTSSYLTQQLANLPGVSSS</sequence>
<dbReference type="GO" id="GO:0071973">
    <property type="term" value="P:bacterial-type flagellum-dependent cell motility"/>
    <property type="evidence" value="ECO:0007669"/>
    <property type="project" value="TreeGrafter"/>
</dbReference>
<keyword evidence="9" id="KW-0969">Cilium</keyword>
<feature type="domain" description="Flagellar hook-associated protein 2 N-terminal" evidence="7">
    <location>
        <begin position="40"/>
        <end position="136"/>
    </location>
</feature>
<organism evidence="9 10">
    <name type="scientific">Amantichitinum ursilacus</name>
    <dbReference type="NCBI Taxonomy" id="857265"/>
    <lineage>
        <taxon>Bacteria</taxon>
        <taxon>Pseudomonadati</taxon>
        <taxon>Pseudomonadota</taxon>
        <taxon>Betaproteobacteria</taxon>
        <taxon>Neisseriales</taxon>
        <taxon>Chitinibacteraceae</taxon>
        <taxon>Amantichitinum</taxon>
    </lineage>
</organism>
<evidence type="ECO:0000256" key="2">
    <source>
        <dbReference type="ARBA" id="ARBA00011255"/>
    </source>
</evidence>
<comment type="subcellular location">
    <subcellularLocation>
        <location evidence="5">Secreted</location>
    </subcellularLocation>
    <subcellularLocation>
        <location evidence="5">Bacterial flagellum</location>
    </subcellularLocation>
</comment>
<evidence type="ECO:0000313" key="10">
    <source>
        <dbReference type="Proteomes" id="UP000037939"/>
    </source>
</evidence>
<keyword evidence="3" id="KW-0175">Coiled coil</keyword>
<evidence type="ECO:0000259" key="7">
    <source>
        <dbReference type="Pfam" id="PF02465"/>
    </source>
</evidence>
<comment type="function">
    <text evidence="5">Required for morphogenesis and for the elongation of the flagellar filament by facilitating polymerization of the flagellin monomers at the tip of growing filament. Forms a capping structure, which prevents flagellin subunits (transported through the central channel of the flagellum) from leaking out without polymerization at the distal end.</text>
</comment>
<dbReference type="STRING" id="857265.WG78_12680"/>
<keyword evidence="9" id="KW-0282">Flagellum</keyword>
<gene>
    <name evidence="9" type="primary">fliD</name>
    <name evidence="9" type="ORF">WG78_12680</name>
</gene>
<dbReference type="AlphaFoldDB" id="A0A0N0GNE5"/>
<proteinExistence type="inferred from homology"/>
<dbReference type="GO" id="GO:0007155">
    <property type="term" value="P:cell adhesion"/>
    <property type="evidence" value="ECO:0007669"/>
    <property type="project" value="InterPro"/>
</dbReference>
<comment type="similarity">
    <text evidence="1 5">Belongs to the FliD family.</text>
</comment>
<reference evidence="9 10" key="1">
    <citation type="submission" date="2015-07" db="EMBL/GenBank/DDBJ databases">
        <title>Draft genome sequence of the Amantichitinum ursilacus IGB-41, a new chitin-degrading bacterium.</title>
        <authorList>
            <person name="Kirstahler P."/>
            <person name="Guenther M."/>
            <person name="Grumaz C."/>
            <person name="Rupp S."/>
            <person name="Zibek S."/>
            <person name="Sohn K."/>
        </authorList>
    </citation>
    <scope>NUCLEOTIDE SEQUENCE [LARGE SCALE GENOMIC DNA]</scope>
    <source>
        <strain evidence="9 10">IGB-41</strain>
    </source>
</reference>
<dbReference type="InterPro" id="IPR040026">
    <property type="entry name" value="FliD"/>
</dbReference>
<feature type="domain" description="Flagellar hook-associated protein 2 C-terminal" evidence="8">
    <location>
        <begin position="621"/>
        <end position="692"/>
    </location>
</feature>
<keyword evidence="10" id="KW-1185">Reference proteome</keyword>
<comment type="subunit">
    <text evidence="2 5">Homopentamer.</text>
</comment>
<dbReference type="InterPro" id="IPR010809">
    <property type="entry name" value="FliD_C"/>
</dbReference>
<dbReference type="GO" id="GO:0009424">
    <property type="term" value="C:bacterial-type flagellum hook"/>
    <property type="evidence" value="ECO:0007669"/>
    <property type="project" value="UniProtKB-UniRule"/>
</dbReference>
<evidence type="ECO:0000256" key="5">
    <source>
        <dbReference type="RuleBase" id="RU362066"/>
    </source>
</evidence>
<dbReference type="EMBL" id="LAQT01000009">
    <property type="protein sequence ID" value="KPC52702.1"/>
    <property type="molecule type" value="Genomic_DNA"/>
</dbReference>
<keyword evidence="5" id="KW-0964">Secreted</keyword>
<feature type="region of interest" description="Disordered" evidence="6">
    <location>
        <begin position="1"/>
        <end position="26"/>
    </location>
</feature>
<evidence type="ECO:0000259" key="8">
    <source>
        <dbReference type="Pfam" id="PF07195"/>
    </source>
</evidence>
<dbReference type="RefSeq" id="WP_083459018.1">
    <property type="nucleotide sequence ID" value="NZ_LAQT01000009.1"/>
</dbReference>
<keyword evidence="9" id="KW-0966">Cell projection</keyword>
<dbReference type="InterPro" id="IPR003481">
    <property type="entry name" value="FliD_N"/>
</dbReference>
<dbReference type="OrthoDB" id="9810816at2"/>
<protein>
    <recommendedName>
        <fullName evidence="5">Flagellar hook-associated protein 2</fullName>
        <shortName evidence="5">HAP2</shortName>
    </recommendedName>
    <alternativeName>
        <fullName evidence="5">Flagellar cap protein</fullName>
    </alternativeName>
</protein>
<comment type="caution">
    <text evidence="9">The sequence shown here is derived from an EMBL/GenBank/DDBJ whole genome shotgun (WGS) entry which is preliminary data.</text>
</comment>
<dbReference type="Proteomes" id="UP000037939">
    <property type="component" value="Unassembled WGS sequence"/>
</dbReference>
<dbReference type="GO" id="GO:0009421">
    <property type="term" value="C:bacterial-type flagellum filament cap"/>
    <property type="evidence" value="ECO:0007669"/>
    <property type="project" value="InterPro"/>
</dbReference>
<evidence type="ECO:0000256" key="6">
    <source>
        <dbReference type="SAM" id="MobiDB-lite"/>
    </source>
</evidence>